<reference evidence="2 3" key="1">
    <citation type="submission" date="2018-04" db="EMBL/GenBank/DDBJ databases">
        <title>Genomic Encyclopedia of Archaeal and Bacterial Type Strains, Phase II (KMG-II): from individual species to whole genera.</title>
        <authorList>
            <person name="Goeker M."/>
        </authorList>
    </citation>
    <scope>NUCLEOTIDE SEQUENCE [LARGE SCALE GENOMIC DNA]</scope>
    <source>
        <strain evidence="2 3">DSM 45169</strain>
    </source>
</reference>
<dbReference type="SUPFAM" id="SSF51569">
    <property type="entry name" value="Aldolase"/>
    <property type="match status" value="1"/>
</dbReference>
<dbReference type="Proteomes" id="UP000241639">
    <property type="component" value="Unassembled WGS sequence"/>
</dbReference>
<dbReference type="Gene3D" id="3.20.20.70">
    <property type="entry name" value="Aldolase class I"/>
    <property type="match status" value="1"/>
</dbReference>
<sequence length="106" mass="11213">MVRLIGVATGLGYTTENRWLKLPMTAEFDRLAAATTCPIVLLGGAKPGKTGTLVEDVRRCMDAGSHVRGLMIGRGVLFPEDGEQPEAVAARLVEAVHGVAAKEVVQ</sequence>
<evidence type="ECO:0000313" key="3">
    <source>
        <dbReference type="Proteomes" id="UP000241639"/>
    </source>
</evidence>
<gene>
    <name evidence="2" type="ORF">C8J48_0479</name>
</gene>
<dbReference type="InterPro" id="IPR013785">
    <property type="entry name" value="Aldolase_TIM"/>
</dbReference>
<dbReference type="Pfam" id="PF22649">
    <property type="entry name" value="Cgl0159"/>
    <property type="match status" value="1"/>
</dbReference>
<keyword evidence="3" id="KW-1185">Reference proteome</keyword>
<name>A0A2T4Z7Q8_9BACL</name>
<dbReference type="EMBL" id="PZZP01000001">
    <property type="protein sequence ID" value="PTM57913.1"/>
    <property type="molecule type" value="Genomic_DNA"/>
</dbReference>
<comment type="caution">
    <text evidence="2">The sequence shown here is derived from an EMBL/GenBank/DDBJ whole genome shotgun (WGS) entry which is preliminary data.</text>
</comment>
<feature type="domain" description="Cgl0159-like" evidence="1">
    <location>
        <begin position="2"/>
        <end position="89"/>
    </location>
</feature>
<protein>
    <recommendedName>
        <fullName evidence="1">Cgl0159-like domain-containing protein</fullName>
    </recommendedName>
</protein>
<evidence type="ECO:0000313" key="2">
    <source>
        <dbReference type="EMBL" id="PTM57913.1"/>
    </source>
</evidence>
<organism evidence="2 3">
    <name type="scientific">Desmospora activa DSM 45169</name>
    <dbReference type="NCBI Taxonomy" id="1121389"/>
    <lineage>
        <taxon>Bacteria</taxon>
        <taxon>Bacillati</taxon>
        <taxon>Bacillota</taxon>
        <taxon>Bacilli</taxon>
        <taxon>Bacillales</taxon>
        <taxon>Thermoactinomycetaceae</taxon>
        <taxon>Desmospora</taxon>
    </lineage>
</organism>
<evidence type="ECO:0000259" key="1">
    <source>
        <dbReference type="Pfam" id="PF22649"/>
    </source>
</evidence>
<dbReference type="InterPro" id="IPR054574">
    <property type="entry name" value="Cgl0159_dom"/>
</dbReference>
<accession>A0A2T4Z7Q8</accession>
<dbReference type="AlphaFoldDB" id="A0A2T4Z7Q8"/>
<proteinExistence type="predicted"/>